<evidence type="ECO:0000313" key="3">
    <source>
        <dbReference type="Proteomes" id="UP001597418"/>
    </source>
</evidence>
<gene>
    <name evidence="2" type="ORF">ACFSQ6_12395</name>
</gene>
<accession>A0ABW5UE55</accession>
<name>A0ABW5UE55_9SPHI</name>
<feature type="domain" description="HTH cro/C1-type" evidence="1">
    <location>
        <begin position="17"/>
        <end position="72"/>
    </location>
</feature>
<proteinExistence type="predicted"/>
<protein>
    <submittedName>
        <fullName evidence="2">XRE family transcriptional regulator</fullName>
    </submittedName>
</protein>
<evidence type="ECO:0000313" key="2">
    <source>
        <dbReference type="EMBL" id="MFD2744190.1"/>
    </source>
</evidence>
<reference evidence="3" key="1">
    <citation type="journal article" date="2019" name="Int. J. Syst. Evol. Microbiol.">
        <title>The Global Catalogue of Microorganisms (GCM) 10K type strain sequencing project: providing services to taxonomists for standard genome sequencing and annotation.</title>
        <authorList>
            <consortium name="The Broad Institute Genomics Platform"/>
            <consortium name="The Broad Institute Genome Sequencing Center for Infectious Disease"/>
            <person name="Wu L."/>
            <person name="Ma J."/>
        </authorList>
    </citation>
    <scope>NUCLEOTIDE SEQUENCE [LARGE SCALE GENOMIC DNA]</scope>
    <source>
        <strain evidence="3">KCTC 42247</strain>
    </source>
</reference>
<dbReference type="InterPro" id="IPR001387">
    <property type="entry name" value="Cro/C1-type_HTH"/>
</dbReference>
<dbReference type="PROSITE" id="PS50943">
    <property type="entry name" value="HTH_CROC1"/>
    <property type="match status" value="1"/>
</dbReference>
<comment type="caution">
    <text evidence="2">The sequence shown here is derived from an EMBL/GenBank/DDBJ whole genome shotgun (WGS) entry which is preliminary data.</text>
</comment>
<dbReference type="Proteomes" id="UP001597418">
    <property type="component" value="Unassembled WGS sequence"/>
</dbReference>
<dbReference type="RefSeq" id="WP_380884985.1">
    <property type="nucleotide sequence ID" value="NZ_JBHUMB010000014.1"/>
</dbReference>
<dbReference type="SUPFAM" id="SSF47413">
    <property type="entry name" value="lambda repressor-like DNA-binding domains"/>
    <property type="match status" value="1"/>
</dbReference>
<evidence type="ECO:0000259" key="1">
    <source>
        <dbReference type="PROSITE" id="PS50943"/>
    </source>
</evidence>
<dbReference type="CDD" id="cd00093">
    <property type="entry name" value="HTH_XRE"/>
    <property type="match status" value="1"/>
</dbReference>
<keyword evidence="3" id="KW-1185">Reference proteome</keyword>
<dbReference type="EMBL" id="JBHUMB010000014">
    <property type="protein sequence ID" value="MFD2744190.1"/>
    <property type="molecule type" value="Genomic_DNA"/>
</dbReference>
<organism evidence="2 3">
    <name type="scientific">Sphingobacterium populi</name>
    <dbReference type="NCBI Taxonomy" id="1812824"/>
    <lineage>
        <taxon>Bacteria</taxon>
        <taxon>Pseudomonadati</taxon>
        <taxon>Bacteroidota</taxon>
        <taxon>Sphingobacteriia</taxon>
        <taxon>Sphingobacteriales</taxon>
        <taxon>Sphingobacteriaceae</taxon>
        <taxon>Sphingobacterium</taxon>
    </lineage>
</organism>
<sequence length="139" mass="15943">MAHANIAHKKVHQGRNIKRFREMLGIKQDALATALGEEWNQKKISILEQKEVIDASVLAPIAIILKVPTEAIQYLDDDSAIRIIANTFSQQEESPSTTAQAIHYPPTFNPFDKMVELYERIIEQQQQTIDKLEQLIHKR</sequence>
<dbReference type="Gene3D" id="1.10.260.40">
    <property type="entry name" value="lambda repressor-like DNA-binding domains"/>
    <property type="match status" value="1"/>
</dbReference>
<dbReference type="InterPro" id="IPR010982">
    <property type="entry name" value="Lambda_DNA-bd_dom_sf"/>
</dbReference>